<protein>
    <submittedName>
        <fullName evidence="1">Uncharacterized protein</fullName>
    </submittedName>
</protein>
<name>A0A9Q0HA80_9MAGN</name>
<evidence type="ECO:0000313" key="1">
    <source>
        <dbReference type="EMBL" id="KAJ4962115.1"/>
    </source>
</evidence>
<dbReference type="Proteomes" id="UP001141806">
    <property type="component" value="Unassembled WGS sequence"/>
</dbReference>
<keyword evidence="2" id="KW-1185">Reference proteome</keyword>
<evidence type="ECO:0000313" key="2">
    <source>
        <dbReference type="Proteomes" id="UP001141806"/>
    </source>
</evidence>
<proteinExistence type="predicted"/>
<dbReference type="EMBL" id="JAMYWD010000009">
    <property type="protein sequence ID" value="KAJ4962115.1"/>
    <property type="molecule type" value="Genomic_DNA"/>
</dbReference>
<comment type="caution">
    <text evidence="1">The sequence shown here is derived from an EMBL/GenBank/DDBJ whole genome shotgun (WGS) entry which is preliminary data.</text>
</comment>
<reference evidence="1" key="1">
    <citation type="journal article" date="2023" name="Plant J.">
        <title>The genome of the king protea, Protea cynaroides.</title>
        <authorList>
            <person name="Chang J."/>
            <person name="Duong T.A."/>
            <person name="Schoeman C."/>
            <person name="Ma X."/>
            <person name="Roodt D."/>
            <person name="Barker N."/>
            <person name="Li Z."/>
            <person name="Van de Peer Y."/>
            <person name="Mizrachi E."/>
        </authorList>
    </citation>
    <scope>NUCLEOTIDE SEQUENCE</scope>
    <source>
        <tissue evidence="1">Young leaves</tissue>
    </source>
</reference>
<gene>
    <name evidence="1" type="ORF">NE237_022025</name>
</gene>
<accession>A0A9Q0HA80</accession>
<organism evidence="1 2">
    <name type="scientific">Protea cynaroides</name>
    <dbReference type="NCBI Taxonomy" id="273540"/>
    <lineage>
        <taxon>Eukaryota</taxon>
        <taxon>Viridiplantae</taxon>
        <taxon>Streptophyta</taxon>
        <taxon>Embryophyta</taxon>
        <taxon>Tracheophyta</taxon>
        <taxon>Spermatophyta</taxon>
        <taxon>Magnoliopsida</taxon>
        <taxon>Proteales</taxon>
        <taxon>Proteaceae</taxon>
        <taxon>Protea</taxon>
    </lineage>
</organism>
<dbReference type="AlphaFoldDB" id="A0A9Q0HA80"/>
<sequence>MTHFSKSNSSQQEHLRHRRFCRELGVVDPKFSSSRESTRGKGILTNSTKIMMCSLLENPSCQLKEFLMLQENLPMSSQEQTMNLVGIGVDHRTESGIGLSVW</sequence>